<reference evidence="1 2" key="1">
    <citation type="submission" date="2024-09" db="EMBL/GenBank/DDBJ databases">
        <authorList>
            <consortium name="All-Russian atlas of soil microorganisms"/>
            <consortium name="as a basis for the search for new antimicrobial producers and enzymes with unique properties"/>
            <person name="Sokolova E.A."/>
            <person name="Voronina E.N."/>
        </authorList>
    </citation>
    <scope>NUCLEOTIDE SEQUENCE [LARGE SCALE GENOMIC DNA]</scope>
    <source>
        <strain evidence="1 2">AF-22b-331.1</strain>
    </source>
</reference>
<dbReference type="Gene3D" id="3.40.190.10">
    <property type="entry name" value="Periplasmic binding protein-like II"/>
    <property type="match status" value="1"/>
</dbReference>
<dbReference type="SUPFAM" id="SSF53850">
    <property type="entry name" value="Periplasmic binding protein-like II"/>
    <property type="match status" value="1"/>
</dbReference>
<protein>
    <recommendedName>
        <fullName evidence="3">LysR substrate-binding domain-containing protein</fullName>
    </recommendedName>
</protein>
<name>A0ABW7CTL0_9GAMM</name>
<keyword evidence="2" id="KW-1185">Reference proteome</keyword>
<evidence type="ECO:0008006" key="3">
    <source>
        <dbReference type="Google" id="ProtNLM"/>
    </source>
</evidence>
<dbReference type="Gene3D" id="3.40.190.290">
    <property type="match status" value="1"/>
</dbReference>
<evidence type="ECO:0000313" key="1">
    <source>
        <dbReference type="EMBL" id="MFG6108286.1"/>
    </source>
</evidence>
<accession>A0ABW7CTL0</accession>
<sequence length="115" mass="12860">MRHHAIASPSFAAHHVAQGMDAAALATAPMIVFNRKDDLQARLVRRCSRTRDGRGLAPEGLLERARQAGRIVLPEPNRWLDVPLYWHHAAVCSSTFQHITDAIRATAARHLRQRA</sequence>
<organism evidence="1 2">
    <name type="scientific">Stenotrophomonas nematodicola</name>
    <dbReference type="NCBI Taxonomy" id="2656746"/>
    <lineage>
        <taxon>Bacteria</taxon>
        <taxon>Pseudomonadati</taxon>
        <taxon>Pseudomonadota</taxon>
        <taxon>Gammaproteobacteria</taxon>
        <taxon>Lysobacterales</taxon>
        <taxon>Lysobacteraceae</taxon>
        <taxon>Stenotrophomonas</taxon>
    </lineage>
</organism>
<proteinExistence type="predicted"/>
<comment type="caution">
    <text evidence="1">The sequence shown here is derived from an EMBL/GenBank/DDBJ whole genome shotgun (WGS) entry which is preliminary data.</text>
</comment>
<gene>
    <name evidence="1" type="ORF">ACEU0G_002223</name>
</gene>
<dbReference type="EMBL" id="JBHGCJ010000002">
    <property type="protein sequence ID" value="MFG6108286.1"/>
    <property type="molecule type" value="Genomic_DNA"/>
</dbReference>
<dbReference type="Proteomes" id="UP001605261">
    <property type="component" value="Unassembled WGS sequence"/>
</dbReference>
<evidence type="ECO:0000313" key="2">
    <source>
        <dbReference type="Proteomes" id="UP001605261"/>
    </source>
</evidence>